<feature type="domain" description="Amidase" evidence="2">
    <location>
        <begin position="25"/>
        <end position="442"/>
    </location>
</feature>
<dbReference type="InterPro" id="IPR000120">
    <property type="entry name" value="Amidase"/>
</dbReference>
<evidence type="ECO:0000313" key="3">
    <source>
        <dbReference type="EMBL" id="GAA3683965.1"/>
    </source>
</evidence>
<evidence type="ECO:0000313" key="4">
    <source>
        <dbReference type="Proteomes" id="UP001500752"/>
    </source>
</evidence>
<gene>
    <name evidence="3" type="ORF">GCM10023081_22060</name>
</gene>
<dbReference type="PANTHER" id="PTHR11895:SF7">
    <property type="entry name" value="GLUTAMYL-TRNA(GLN) AMIDOTRANSFERASE SUBUNIT A, MITOCHONDRIAL"/>
    <property type="match status" value="1"/>
</dbReference>
<protein>
    <submittedName>
        <fullName evidence="3">Amidase</fullName>
    </submittedName>
</protein>
<evidence type="ECO:0000256" key="1">
    <source>
        <dbReference type="ARBA" id="ARBA00009199"/>
    </source>
</evidence>
<sequence>MAEPWELGIAEAAELLRARQLSAVELLDSVLDRLRATEDFAHAWAHVDAAGARSAAVAADTNACAGRFGGSLHGIPIGVKDVIDVRGMPTEGGSKALRGHVAPDDAGAVGQLRRSGAVLLGKTQTHEFAFGQGTPPSRNPWDPHRYAGGSSVGSGVAVAVGSVPGSLGTDTGGSVRNPAAVNGLVGFKPTSGLVDGSGVLNISHTLDHIGPIARSVADCAALLDGMIDSSASALLAGPLLPRIESLRSPIRVAVDRGMWSEWGVTQEVAAVMERAVTVLRDLGVDVIELPLPELSMALPASLAISLSEAFGHHRTRLGRAPDKYLPGTRVMIETGALVDPRDVDLAHEVREYLRAFIADAMEAAGVDALVSPTLPAIAPPAAGMAHELTGEADGSSLAAALRMLTTANLTGMPALSVPCGFAGGQPVGMHVMGRRFSDATILAVARAYEAATSWRTHVPVRELPSPIPGR</sequence>
<dbReference type="PANTHER" id="PTHR11895">
    <property type="entry name" value="TRANSAMIDASE"/>
    <property type="match status" value="1"/>
</dbReference>
<comment type="caution">
    <text evidence="3">The sequence shown here is derived from an EMBL/GenBank/DDBJ whole genome shotgun (WGS) entry which is preliminary data.</text>
</comment>
<dbReference type="InterPro" id="IPR036928">
    <property type="entry name" value="AS_sf"/>
</dbReference>
<dbReference type="SUPFAM" id="SSF75304">
    <property type="entry name" value="Amidase signature (AS) enzymes"/>
    <property type="match status" value="1"/>
</dbReference>
<accession>A0ABP7C924</accession>
<keyword evidence="4" id="KW-1185">Reference proteome</keyword>
<dbReference type="Gene3D" id="3.90.1300.10">
    <property type="entry name" value="Amidase signature (AS) domain"/>
    <property type="match status" value="1"/>
</dbReference>
<proteinExistence type="inferred from homology"/>
<dbReference type="EMBL" id="BAABEO010000015">
    <property type="protein sequence ID" value="GAA3683965.1"/>
    <property type="molecule type" value="Genomic_DNA"/>
</dbReference>
<comment type="similarity">
    <text evidence="1">Belongs to the amidase family.</text>
</comment>
<dbReference type="RefSeq" id="WP_345150780.1">
    <property type="nucleotide sequence ID" value="NZ_BAABEO010000015.1"/>
</dbReference>
<dbReference type="InterPro" id="IPR023631">
    <property type="entry name" value="Amidase_dom"/>
</dbReference>
<dbReference type="Pfam" id="PF01425">
    <property type="entry name" value="Amidase"/>
    <property type="match status" value="1"/>
</dbReference>
<dbReference type="Proteomes" id="UP001500752">
    <property type="component" value="Unassembled WGS sequence"/>
</dbReference>
<organism evidence="3 4">
    <name type="scientific">Arthrobacter ginkgonis</name>
    <dbReference type="NCBI Taxonomy" id="1630594"/>
    <lineage>
        <taxon>Bacteria</taxon>
        <taxon>Bacillati</taxon>
        <taxon>Actinomycetota</taxon>
        <taxon>Actinomycetes</taxon>
        <taxon>Micrococcales</taxon>
        <taxon>Micrococcaceae</taxon>
        <taxon>Arthrobacter</taxon>
    </lineage>
</organism>
<reference evidence="4" key="1">
    <citation type="journal article" date="2019" name="Int. J. Syst. Evol. Microbiol.">
        <title>The Global Catalogue of Microorganisms (GCM) 10K type strain sequencing project: providing services to taxonomists for standard genome sequencing and annotation.</title>
        <authorList>
            <consortium name="The Broad Institute Genomics Platform"/>
            <consortium name="The Broad Institute Genome Sequencing Center for Infectious Disease"/>
            <person name="Wu L."/>
            <person name="Ma J."/>
        </authorList>
    </citation>
    <scope>NUCLEOTIDE SEQUENCE [LARGE SCALE GENOMIC DNA]</scope>
    <source>
        <strain evidence="4">JCM 30742</strain>
    </source>
</reference>
<evidence type="ECO:0000259" key="2">
    <source>
        <dbReference type="Pfam" id="PF01425"/>
    </source>
</evidence>
<name>A0ABP7C924_9MICC</name>